<gene>
    <name evidence="2" type="ORF">SORBI_3009G128600</name>
</gene>
<feature type="transmembrane region" description="Helical" evidence="1">
    <location>
        <begin position="50"/>
        <end position="73"/>
    </location>
</feature>
<organism evidence="2 3">
    <name type="scientific">Sorghum bicolor</name>
    <name type="common">Sorghum</name>
    <name type="synonym">Sorghum vulgare</name>
    <dbReference type="NCBI Taxonomy" id="4558"/>
    <lineage>
        <taxon>Eukaryota</taxon>
        <taxon>Viridiplantae</taxon>
        <taxon>Streptophyta</taxon>
        <taxon>Embryophyta</taxon>
        <taxon>Tracheophyta</taxon>
        <taxon>Spermatophyta</taxon>
        <taxon>Magnoliopsida</taxon>
        <taxon>Liliopsida</taxon>
        <taxon>Poales</taxon>
        <taxon>Poaceae</taxon>
        <taxon>PACMAD clade</taxon>
        <taxon>Panicoideae</taxon>
        <taxon>Andropogonodae</taxon>
        <taxon>Andropogoneae</taxon>
        <taxon>Sorghinae</taxon>
        <taxon>Sorghum</taxon>
    </lineage>
</organism>
<sequence length="100" mass="11842">MEILIAKMFNRGHPVFSTGLYVSIAYHYYVLKCNYNRFPSFFRIFIIGHLQTNITHLISYLIFSGVCVTHLVLDNHLSVLCRRAGRNYLFHVLKFFLRLK</sequence>
<reference evidence="3" key="2">
    <citation type="journal article" date="2018" name="Plant J.">
        <title>The Sorghum bicolor reference genome: improved assembly, gene annotations, a transcriptome atlas, and signatures of genome organization.</title>
        <authorList>
            <person name="McCormick R.F."/>
            <person name="Truong S.K."/>
            <person name="Sreedasyam A."/>
            <person name="Jenkins J."/>
            <person name="Shu S."/>
            <person name="Sims D."/>
            <person name="Kennedy M."/>
            <person name="Amirebrahimi M."/>
            <person name="Weers B.D."/>
            <person name="McKinley B."/>
            <person name="Mattison A."/>
            <person name="Morishige D.T."/>
            <person name="Grimwood J."/>
            <person name="Schmutz J."/>
            <person name="Mullet J.E."/>
        </authorList>
    </citation>
    <scope>NUCLEOTIDE SEQUENCE [LARGE SCALE GENOMIC DNA]</scope>
    <source>
        <strain evidence="3">cv. BTx623</strain>
    </source>
</reference>
<feature type="transmembrane region" description="Helical" evidence="1">
    <location>
        <begin position="12"/>
        <end position="30"/>
    </location>
</feature>
<keyword evidence="1" id="KW-1133">Transmembrane helix</keyword>
<accession>A0A1B6P8I0</accession>
<keyword evidence="3" id="KW-1185">Reference proteome</keyword>
<dbReference type="Gramene" id="KXG21936">
    <property type="protein sequence ID" value="KXG21936"/>
    <property type="gene ID" value="SORBI_3009G128600"/>
</dbReference>
<dbReference type="InParanoid" id="A0A1B6P8I0"/>
<dbReference type="Proteomes" id="UP000000768">
    <property type="component" value="Chromosome 9"/>
</dbReference>
<evidence type="ECO:0000256" key="1">
    <source>
        <dbReference type="SAM" id="Phobius"/>
    </source>
</evidence>
<name>A0A1B6P8I0_SORBI</name>
<keyword evidence="1" id="KW-0472">Membrane</keyword>
<protein>
    <submittedName>
        <fullName evidence="2">Uncharacterized protein</fullName>
    </submittedName>
</protein>
<proteinExistence type="predicted"/>
<reference evidence="2 3" key="1">
    <citation type="journal article" date="2009" name="Nature">
        <title>The Sorghum bicolor genome and the diversification of grasses.</title>
        <authorList>
            <person name="Paterson A.H."/>
            <person name="Bowers J.E."/>
            <person name="Bruggmann R."/>
            <person name="Dubchak I."/>
            <person name="Grimwood J."/>
            <person name="Gundlach H."/>
            <person name="Haberer G."/>
            <person name="Hellsten U."/>
            <person name="Mitros T."/>
            <person name="Poliakov A."/>
            <person name="Schmutz J."/>
            <person name="Spannagl M."/>
            <person name="Tang H."/>
            <person name="Wang X."/>
            <person name="Wicker T."/>
            <person name="Bharti A.K."/>
            <person name="Chapman J."/>
            <person name="Feltus F.A."/>
            <person name="Gowik U."/>
            <person name="Grigoriev I.V."/>
            <person name="Lyons E."/>
            <person name="Maher C.A."/>
            <person name="Martis M."/>
            <person name="Narechania A."/>
            <person name="Otillar R.P."/>
            <person name="Penning B.W."/>
            <person name="Salamov A.A."/>
            <person name="Wang Y."/>
            <person name="Zhang L."/>
            <person name="Carpita N.C."/>
            <person name="Freeling M."/>
            <person name="Gingle A.R."/>
            <person name="Hash C.T."/>
            <person name="Keller B."/>
            <person name="Klein P."/>
            <person name="Kresovich S."/>
            <person name="McCann M.C."/>
            <person name="Ming R."/>
            <person name="Peterson D.G."/>
            <person name="Mehboob-ur-Rahman"/>
            <person name="Ware D."/>
            <person name="Westhoff P."/>
            <person name="Mayer K.F."/>
            <person name="Messing J."/>
            <person name="Rokhsar D.S."/>
        </authorList>
    </citation>
    <scope>NUCLEOTIDE SEQUENCE [LARGE SCALE GENOMIC DNA]</scope>
    <source>
        <strain evidence="3">cv. BTx623</strain>
    </source>
</reference>
<dbReference type="EMBL" id="CM000768">
    <property type="protein sequence ID" value="KXG21936.1"/>
    <property type="molecule type" value="Genomic_DNA"/>
</dbReference>
<evidence type="ECO:0000313" key="2">
    <source>
        <dbReference type="EMBL" id="KXG21936.1"/>
    </source>
</evidence>
<evidence type="ECO:0000313" key="3">
    <source>
        <dbReference type="Proteomes" id="UP000000768"/>
    </source>
</evidence>
<dbReference type="AlphaFoldDB" id="A0A1B6P8I0"/>
<keyword evidence="1" id="KW-0812">Transmembrane</keyword>